<feature type="chain" id="PRO_5041980386" evidence="1">
    <location>
        <begin position="20"/>
        <end position="305"/>
    </location>
</feature>
<reference evidence="2" key="1">
    <citation type="submission" date="2022-01" db="EMBL/GenBank/DDBJ databases">
        <title>Comparative genomics reveals a dynamic genome evolution in the ectomycorrhizal milk-cap (Lactarius) mushrooms.</title>
        <authorList>
            <consortium name="DOE Joint Genome Institute"/>
            <person name="Lebreton A."/>
            <person name="Tang N."/>
            <person name="Kuo A."/>
            <person name="LaButti K."/>
            <person name="Drula E."/>
            <person name="Barry K."/>
            <person name="Clum A."/>
            <person name="Lipzen A."/>
            <person name="Mousain D."/>
            <person name="Ng V."/>
            <person name="Wang R."/>
            <person name="Wang X."/>
            <person name="Dai Y."/>
            <person name="Henrissat B."/>
            <person name="Grigoriev I.V."/>
            <person name="Guerin-Laguette A."/>
            <person name="Yu F."/>
            <person name="Martin F.M."/>
        </authorList>
    </citation>
    <scope>NUCLEOTIDE SEQUENCE</scope>
    <source>
        <strain evidence="2">QP</strain>
    </source>
</reference>
<sequence length="305" mass="32834">MKSMFGIFSFIVLAGVSFSRPLPRDGAPSDVDILNFALTLEHLENAFYTEGLSRFTQKDFVDAGFPDWSYGRFKQIAAHEAAHVHFLEATLGDKATKPCTYKFSYDNPKSFVELSHVLETVGDSAYIGASKFFENKDYLLAAATVLSTEVRHSAWVDSAIRKGSAWSGPFDTPLGLSQAFTIASGLITSCPPTNPKLPATRFAALTLPDPASAWPGSTTQISFVAPGNLDRSTKLYGAFLSGQEALIVPLSDDSKSVSVPDTLRGTVYLLVTTDADGVDDSKTIAGPALLEFSFNANSGLQRPLL</sequence>
<gene>
    <name evidence="2" type="ORF">EDB92DRAFT_1886985</name>
</gene>
<dbReference type="PANTHER" id="PTHR38705:SF1">
    <property type="entry name" value="PROTEIN RDS1"/>
    <property type="match status" value="1"/>
</dbReference>
<protein>
    <submittedName>
        <fullName evidence="2">Ferritin-like domain-containing protein</fullName>
    </submittedName>
</protein>
<dbReference type="AlphaFoldDB" id="A0AAD4LAA8"/>
<name>A0AAD4LAA8_9AGAM</name>
<proteinExistence type="predicted"/>
<comment type="caution">
    <text evidence="2">The sequence shown here is derived from an EMBL/GenBank/DDBJ whole genome shotgun (WGS) entry which is preliminary data.</text>
</comment>
<dbReference type="InterPro" id="IPR039254">
    <property type="entry name" value="Rds1"/>
</dbReference>
<dbReference type="InterPro" id="IPR009078">
    <property type="entry name" value="Ferritin-like_SF"/>
</dbReference>
<feature type="signal peptide" evidence="1">
    <location>
        <begin position="1"/>
        <end position="19"/>
    </location>
</feature>
<keyword evidence="3" id="KW-1185">Reference proteome</keyword>
<accession>A0AAD4LAA8</accession>
<organism evidence="2 3">
    <name type="scientific">Lactarius akahatsu</name>
    <dbReference type="NCBI Taxonomy" id="416441"/>
    <lineage>
        <taxon>Eukaryota</taxon>
        <taxon>Fungi</taxon>
        <taxon>Dikarya</taxon>
        <taxon>Basidiomycota</taxon>
        <taxon>Agaricomycotina</taxon>
        <taxon>Agaricomycetes</taxon>
        <taxon>Russulales</taxon>
        <taxon>Russulaceae</taxon>
        <taxon>Lactarius</taxon>
    </lineage>
</organism>
<dbReference type="PANTHER" id="PTHR38705">
    <property type="entry name" value="PROTEIN RDS1"/>
    <property type="match status" value="1"/>
</dbReference>
<evidence type="ECO:0000313" key="3">
    <source>
        <dbReference type="Proteomes" id="UP001201163"/>
    </source>
</evidence>
<evidence type="ECO:0000256" key="1">
    <source>
        <dbReference type="SAM" id="SignalP"/>
    </source>
</evidence>
<dbReference type="SUPFAM" id="SSF47240">
    <property type="entry name" value="Ferritin-like"/>
    <property type="match status" value="1"/>
</dbReference>
<dbReference type="EMBL" id="JAKELL010000076">
    <property type="protein sequence ID" value="KAH8984437.1"/>
    <property type="molecule type" value="Genomic_DNA"/>
</dbReference>
<evidence type="ECO:0000313" key="2">
    <source>
        <dbReference type="EMBL" id="KAH8984437.1"/>
    </source>
</evidence>
<dbReference type="Proteomes" id="UP001201163">
    <property type="component" value="Unassembled WGS sequence"/>
</dbReference>
<keyword evidence="1" id="KW-0732">Signal</keyword>
<dbReference type="Pfam" id="PF13668">
    <property type="entry name" value="Ferritin_2"/>
    <property type="match status" value="1"/>
</dbReference>